<dbReference type="Gene3D" id="2.40.10.350">
    <property type="entry name" value="Rod shape-determining protein MreC, domain 2"/>
    <property type="match status" value="1"/>
</dbReference>
<dbReference type="STRING" id="445709.ABW99_16330"/>
<dbReference type="PATRIC" id="fig|445709.3.peg.3453"/>
<keyword evidence="10" id="KW-1185">Reference proteome</keyword>
<evidence type="ECO:0000256" key="1">
    <source>
        <dbReference type="ARBA" id="ARBA00009369"/>
    </source>
</evidence>
<keyword evidence="7" id="KW-0812">Transmembrane</keyword>
<gene>
    <name evidence="9" type="ORF">ABW99_16330</name>
</gene>
<proteinExistence type="inferred from homology"/>
<dbReference type="EMBL" id="CP011568">
    <property type="protein sequence ID" value="AKJ69546.1"/>
    <property type="molecule type" value="Genomic_DNA"/>
</dbReference>
<dbReference type="Pfam" id="PF04085">
    <property type="entry name" value="MreC"/>
    <property type="match status" value="1"/>
</dbReference>
<keyword evidence="3 5" id="KW-0133">Cell shape</keyword>
<dbReference type="InterPro" id="IPR042177">
    <property type="entry name" value="Cell/Rod_1"/>
</dbReference>
<dbReference type="Proteomes" id="UP000036700">
    <property type="component" value="Chromosome"/>
</dbReference>
<dbReference type="RefSeq" id="WP_047215461.1">
    <property type="nucleotide sequence ID" value="NZ_CP011568.3"/>
</dbReference>
<dbReference type="PANTHER" id="PTHR34138">
    <property type="entry name" value="CELL SHAPE-DETERMINING PROTEIN MREC"/>
    <property type="match status" value="1"/>
</dbReference>
<evidence type="ECO:0000256" key="6">
    <source>
        <dbReference type="SAM" id="MobiDB-lite"/>
    </source>
</evidence>
<feature type="transmembrane region" description="Helical" evidence="7">
    <location>
        <begin position="15"/>
        <end position="32"/>
    </location>
</feature>
<dbReference type="InterPro" id="IPR007221">
    <property type="entry name" value="MreC"/>
</dbReference>
<dbReference type="KEGG" id="ptx:ABW99_16330"/>
<dbReference type="InterPro" id="IPR055342">
    <property type="entry name" value="MreC_beta-barrel_core"/>
</dbReference>
<evidence type="ECO:0000256" key="4">
    <source>
        <dbReference type="ARBA" id="ARBA00032089"/>
    </source>
</evidence>
<evidence type="ECO:0000313" key="9">
    <source>
        <dbReference type="EMBL" id="AKJ69546.1"/>
    </source>
</evidence>
<keyword evidence="7" id="KW-1133">Transmembrane helix</keyword>
<evidence type="ECO:0000256" key="5">
    <source>
        <dbReference type="PIRNR" id="PIRNR038471"/>
    </source>
</evidence>
<dbReference type="GO" id="GO:0008360">
    <property type="term" value="P:regulation of cell shape"/>
    <property type="evidence" value="ECO:0007669"/>
    <property type="project" value="UniProtKB-KW"/>
</dbReference>
<dbReference type="PIRSF" id="PIRSF038471">
    <property type="entry name" value="MreC"/>
    <property type="match status" value="1"/>
</dbReference>
<feature type="region of interest" description="Disordered" evidence="6">
    <location>
        <begin position="274"/>
        <end position="328"/>
    </location>
</feature>
<feature type="compositionally biased region" description="Basic and acidic residues" evidence="6">
    <location>
        <begin position="296"/>
        <end position="308"/>
    </location>
</feature>
<comment type="function">
    <text evidence="5">Involved in formation and maintenance of cell shape.</text>
</comment>
<dbReference type="OrthoDB" id="9808025at2"/>
<organism evidence="9 10">
    <name type="scientific">Pandoraea thiooxydans</name>
    <dbReference type="NCBI Taxonomy" id="445709"/>
    <lineage>
        <taxon>Bacteria</taxon>
        <taxon>Pseudomonadati</taxon>
        <taxon>Pseudomonadota</taxon>
        <taxon>Betaproteobacteria</taxon>
        <taxon>Burkholderiales</taxon>
        <taxon>Burkholderiaceae</taxon>
        <taxon>Pandoraea</taxon>
    </lineage>
</organism>
<dbReference type="GO" id="GO:0005886">
    <property type="term" value="C:plasma membrane"/>
    <property type="evidence" value="ECO:0007669"/>
    <property type="project" value="TreeGrafter"/>
</dbReference>
<evidence type="ECO:0000256" key="3">
    <source>
        <dbReference type="ARBA" id="ARBA00022960"/>
    </source>
</evidence>
<sequence>MQYSPPPLFKQGPSALARLICFVALAVGLLVVDSHYKTLEKLRYFIGTALYPLQRVMLVPRDSLVGASDFLVSEGQLRAQNRLLRERNLALSAQAMLNAELSAENDHLRQLLALRDRMQVPTIPAQIEYDTRDPFTQKVVIDRGSRQGVKAGAPVITEQGLLGQVTRVFLMYSEVTLITDKDQAVPVQLLRSGVNSVVYGGLPGGALDLRYIPLSADVKVGDQVVTNGLGGVYPAGVPVARVTRVDKQSDTTFARIVCQPVAQLHSQRQVLVLQYNPPPPPEAEAATDQKAPPTGKDGKDSKKAETRKTGKSQGAAAHAQKAPAKKTP</sequence>
<dbReference type="InterPro" id="IPR042175">
    <property type="entry name" value="Cell/Rod_MreC_2"/>
</dbReference>
<dbReference type="NCBIfam" id="TIGR00219">
    <property type="entry name" value="mreC"/>
    <property type="match status" value="1"/>
</dbReference>
<dbReference type="Gene3D" id="2.40.10.340">
    <property type="entry name" value="Rod shape-determining protein MreC, domain 1"/>
    <property type="match status" value="1"/>
</dbReference>
<feature type="domain" description="Rod shape-determining protein MreC beta-barrel core" evidence="8">
    <location>
        <begin position="130"/>
        <end position="274"/>
    </location>
</feature>
<reference evidence="10" key="1">
    <citation type="submission" date="2015-06" db="EMBL/GenBank/DDBJ databases">
        <authorList>
            <person name="Lim Y.L."/>
            <person name="Ee R."/>
            <person name="Yong D."/>
            <person name="How K.Y."/>
            <person name="Yin W.F."/>
            <person name="Chan K.G."/>
        </authorList>
    </citation>
    <scope>NUCLEOTIDE SEQUENCE [LARGE SCALE GENOMIC DNA]</scope>
    <source>
        <strain evidence="10">DSM 25325</strain>
    </source>
</reference>
<comment type="similarity">
    <text evidence="1 5">Belongs to the MreC family.</text>
</comment>
<evidence type="ECO:0000313" key="10">
    <source>
        <dbReference type="Proteomes" id="UP000036700"/>
    </source>
</evidence>
<accession>A0A0G3EXU5</accession>
<evidence type="ECO:0000256" key="7">
    <source>
        <dbReference type="SAM" id="Phobius"/>
    </source>
</evidence>
<evidence type="ECO:0000256" key="2">
    <source>
        <dbReference type="ARBA" id="ARBA00013855"/>
    </source>
</evidence>
<evidence type="ECO:0000259" key="8">
    <source>
        <dbReference type="Pfam" id="PF04085"/>
    </source>
</evidence>
<dbReference type="PANTHER" id="PTHR34138:SF1">
    <property type="entry name" value="CELL SHAPE-DETERMINING PROTEIN MREC"/>
    <property type="match status" value="1"/>
</dbReference>
<name>A0A0G3EXU5_9BURK</name>
<protein>
    <recommendedName>
        <fullName evidence="2 5">Cell shape-determining protein MreC</fullName>
    </recommendedName>
    <alternativeName>
        <fullName evidence="4 5">Cell shape protein MreC</fullName>
    </alternativeName>
</protein>
<dbReference type="AlphaFoldDB" id="A0A0G3EXU5"/>
<keyword evidence="7" id="KW-0472">Membrane</keyword>